<dbReference type="GO" id="GO:0071281">
    <property type="term" value="P:cellular response to iron ion"/>
    <property type="evidence" value="ECO:0007669"/>
    <property type="project" value="TreeGrafter"/>
</dbReference>
<reference evidence="3" key="1">
    <citation type="submission" date="2018-05" db="EMBL/GenBank/DDBJ databases">
        <authorList>
            <person name="Lanie J.A."/>
            <person name="Ng W.-L."/>
            <person name="Kazmierczak K.M."/>
            <person name="Andrzejewski T.M."/>
            <person name="Davidsen T.M."/>
            <person name="Wayne K.J."/>
            <person name="Tettelin H."/>
            <person name="Glass J.I."/>
            <person name="Rusch D."/>
            <person name="Podicherti R."/>
            <person name="Tsui H.-C.T."/>
            <person name="Winkler M.E."/>
        </authorList>
    </citation>
    <scope>NUCLEOTIDE SEQUENCE</scope>
</reference>
<evidence type="ECO:0000313" key="3">
    <source>
        <dbReference type="EMBL" id="SUZ96054.1"/>
    </source>
</evidence>
<name>A0A381RXY3_9ZZZZ</name>
<organism evidence="3">
    <name type="scientific">marine metagenome</name>
    <dbReference type="NCBI Taxonomy" id="408172"/>
    <lineage>
        <taxon>unclassified sequences</taxon>
        <taxon>metagenomes</taxon>
        <taxon>ecological metagenomes</taxon>
    </lineage>
</organism>
<feature type="domain" description="Fe/B12 periplasmic-binding" evidence="2">
    <location>
        <begin position="47"/>
        <end position="296"/>
    </location>
</feature>
<dbReference type="SUPFAM" id="SSF53807">
    <property type="entry name" value="Helical backbone' metal receptor"/>
    <property type="match status" value="1"/>
</dbReference>
<keyword evidence="1" id="KW-0732">Signal</keyword>
<protein>
    <recommendedName>
        <fullName evidence="2">Fe/B12 periplasmic-binding domain-containing protein</fullName>
    </recommendedName>
</protein>
<accession>A0A381RXY3</accession>
<dbReference type="PROSITE" id="PS50983">
    <property type="entry name" value="FE_B12_PBP"/>
    <property type="match status" value="1"/>
</dbReference>
<feature type="non-terminal residue" evidence="3">
    <location>
        <position position="1"/>
    </location>
</feature>
<gene>
    <name evidence="3" type="ORF">METZ01_LOCUS48908</name>
</gene>
<dbReference type="AlphaFoldDB" id="A0A381RXY3"/>
<dbReference type="Gene3D" id="3.40.50.1980">
    <property type="entry name" value="Nitrogenase molybdenum iron protein domain"/>
    <property type="match status" value="2"/>
</dbReference>
<dbReference type="PANTHER" id="PTHR30535">
    <property type="entry name" value="VITAMIN B12-BINDING PROTEIN"/>
    <property type="match status" value="1"/>
</dbReference>
<dbReference type="EMBL" id="UINC01002378">
    <property type="protein sequence ID" value="SUZ96054.1"/>
    <property type="molecule type" value="Genomic_DNA"/>
</dbReference>
<evidence type="ECO:0000259" key="2">
    <source>
        <dbReference type="PROSITE" id="PS50983"/>
    </source>
</evidence>
<dbReference type="InterPro" id="IPR054828">
    <property type="entry name" value="Vit_B12_bind_prot"/>
</dbReference>
<dbReference type="InterPro" id="IPR002491">
    <property type="entry name" value="ABC_transptr_periplasmic_BD"/>
</dbReference>
<dbReference type="InterPro" id="IPR050902">
    <property type="entry name" value="ABC_Transporter_SBP"/>
</dbReference>
<sequence length="297" mass="32513">VSTVLHWLVRLLLVVMVLVGSNQLMAEPISVTDDAGNAITLSGPVHRVISLAPALTEIIYHVGGGNRLVGTVEHSDYPAAARKIQRIGAHDRFDFETILALQPDLILAWASGNPADQLSRLEKLGLLVYRAEPGTLESLAATIQQIGKVIGRAQEGLARSQELLIEANGIKQEFGHRQNLTVFYQVWHDPIITLNGKHIVSQMLRSCGATNLFSDLPDIAPVVSLESVIKRNPEVIVVGGTPDGAPKWLKNWEAWGHITAVARGHLFSVNADLLHRHSPRIILGLRKLCEILDQARQ</sequence>
<proteinExistence type="predicted"/>
<dbReference type="Pfam" id="PF01497">
    <property type="entry name" value="Peripla_BP_2"/>
    <property type="match status" value="1"/>
</dbReference>
<evidence type="ECO:0000256" key="1">
    <source>
        <dbReference type="ARBA" id="ARBA00022729"/>
    </source>
</evidence>
<dbReference type="NCBIfam" id="NF038402">
    <property type="entry name" value="TroA_like"/>
    <property type="match status" value="1"/>
</dbReference>
<dbReference type="CDD" id="cd01144">
    <property type="entry name" value="BtuF"/>
    <property type="match status" value="1"/>
</dbReference>
<dbReference type="PANTHER" id="PTHR30535:SF34">
    <property type="entry name" value="MOLYBDATE-BINDING PROTEIN MOLA"/>
    <property type="match status" value="1"/>
</dbReference>